<feature type="compositionally biased region" description="Low complexity" evidence="1">
    <location>
        <begin position="101"/>
        <end position="119"/>
    </location>
</feature>
<gene>
    <name evidence="3" type="primary">LOC104967227</name>
</gene>
<dbReference type="AlphaFoldDB" id="A0A6I9Q521"/>
<feature type="compositionally biased region" description="Low complexity" evidence="1">
    <location>
        <begin position="273"/>
        <end position="285"/>
    </location>
</feature>
<evidence type="ECO:0000256" key="1">
    <source>
        <dbReference type="SAM" id="MobiDB-lite"/>
    </source>
</evidence>
<organism evidence="2 3">
    <name type="scientific">Notothenia coriiceps</name>
    <name type="common">black rockcod</name>
    <dbReference type="NCBI Taxonomy" id="8208"/>
    <lineage>
        <taxon>Eukaryota</taxon>
        <taxon>Metazoa</taxon>
        <taxon>Chordata</taxon>
        <taxon>Craniata</taxon>
        <taxon>Vertebrata</taxon>
        <taxon>Euteleostomi</taxon>
        <taxon>Actinopterygii</taxon>
        <taxon>Neopterygii</taxon>
        <taxon>Teleostei</taxon>
        <taxon>Neoteleostei</taxon>
        <taxon>Acanthomorphata</taxon>
        <taxon>Eupercaria</taxon>
        <taxon>Perciformes</taxon>
        <taxon>Notothenioidei</taxon>
        <taxon>Nototheniidae</taxon>
        <taxon>Notothenia</taxon>
    </lineage>
</organism>
<accession>A0A6I9Q521</accession>
<feature type="compositionally biased region" description="Polar residues" evidence="1">
    <location>
        <begin position="136"/>
        <end position="145"/>
    </location>
</feature>
<sequence length="352" mass="37815">MSPSVDRLLSPSYRRLTPLEEQLKELLEKLDLSTAMKHSPSRSKRLKLLKKTIMEVRSEMSLKTTPATAPKPDSSESEEKQLPEPPAEPCSPPEKKPSPSPTLELLASLSHFHSSSGDSKPLDSVKPGVPMELDGDTSTSESPSRPNGHAPDPPLSNGDIHTKASGACNRRNNNVFFRKSKSASPQKPHKTQGASVVSPLGAKTFLSVVIPRLETLLLPKKRRRSSSADGDEEDEESPIKRLGTGIANGFVVEEEGEISPSPRLLEPRRRCASESSISSSGSVLCSTSTVIVSKSGKGRSPAARRSTVDDKSTLMTCIENGEFPKAAKVSPGEPSTVRLSVCMKPHGTLSTP</sequence>
<keyword evidence="2" id="KW-1185">Reference proteome</keyword>
<feature type="compositionally biased region" description="Basic and acidic residues" evidence="1">
    <location>
        <begin position="73"/>
        <end position="82"/>
    </location>
</feature>
<dbReference type="GeneID" id="104967227"/>
<dbReference type="Proteomes" id="UP000504611">
    <property type="component" value="Unplaced"/>
</dbReference>
<protein>
    <submittedName>
        <fullName evidence="3">Bromodomain-containing protein 1-like</fullName>
    </submittedName>
</protein>
<feature type="region of interest" description="Disordered" evidence="1">
    <location>
        <begin position="57"/>
        <end position="198"/>
    </location>
</feature>
<feature type="compositionally biased region" description="Pro residues" evidence="1">
    <location>
        <begin position="83"/>
        <end position="92"/>
    </location>
</feature>
<dbReference type="KEGG" id="ncc:104967227"/>
<dbReference type="OrthoDB" id="20839at2759"/>
<evidence type="ECO:0000313" key="2">
    <source>
        <dbReference type="Proteomes" id="UP000504611"/>
    </source>
</evidence>
<proteinExistence type="predicted"/>
<evidence type="ECO:0000313" key="3">
    <source>
        <dbReference type="RefSeq" id="XP_010794946.1"/>
    </source>
</evidence>
<dbReference type="RefSeq" id="XP_010794946.1">
    <property type="nucleotide sequence ID" value="XM_010796644.1"/>
</dbReference>
<name>A0A6I9Q521_9TELE</name>
<feature type="region of interest" description="Disordered" evidence="1">
    <location>
        <begin position="217"/>
        <end position="285"/>
    </location>
</feature>
<reference evidence="3" key="1">
    <citation type="submission" date="2025-08" db="UniProtKB">
        <authorList>
            <consortium name="RefSeq"/>
        </authorList>
    </citation>
    <scope>IDENTIFICATION</scope>
    <source>
        <tissue evidence="3">Muscle</tissue>
    </source>
</reference>